<reference evidence="9" key="1">
    <citation type="submission" date="2023-10" db="EMBL/GenBank/DDBJ databases">
        <title>Genome assembly of Pristionchus species.</title>
        <authorList>
            <person name="Yoshida K."/>
            <person name="Sommer R.J."/>
        </authorList>
    </citation>
    <scope>NUCLEOTIDE SEQUENCE</scope>
    <source>
        <strain evidence="9">RS5133</strain>
    </source>
</reference>
<dbReference type="InterPro" id="IPR013842">
    <property type="entry name" value="LepA_CTD"/>
</dbReference>
<dbReference type="InterPro" id="IPR027417">
    <property type="entry name" value="P-loop_NTPase"/>
</dbReference>
<feature type="non-terminal residue" evidence="9">
    <location>
        <position position="1"/>
    </location>
</feature>
<accession>A0AAV5VL96</accession>
<keyword evidence="3" id="KW-0999">Mitochondrion inner membrane</keyword>
<dbReference type="InterPro" id="IPR000795">
    <property type="entry name" value="T_Tr_GTP-bd_dom"/>
</dbReference>
<dbReference type="SUPFAM" id="SSF54980">
    <property type="entry name" value="EF-G C-terminal domain-like"/>
    <property type="match status" value="2"/>
</dbReference>
<dbReference type="GO" id="GO:0005525">
    <property type="term" value="F:GTP binding"/>
    <property type="evidence" value="ECO:0007669"/>
    <property type="project" value="UniProtKB-KW"/>
</dbReference>
<comment type="similarity">
    <text evidence="1">Belongs to the TRAFAC class translation factor GTPase superfamily. Classic translation factor GTPase family. LepA subfamily.</text>
</comment>
<dbReference type="Gene3D" id="3.30.70.240">
    <property type="match status" value="1"/>
</dbReference>
<dbReference type="EMBL" id="BTSY01000003">
    <property type="protein sequence ID" value="GMT19063.1"/>
    <property type="molecule type" value="Genomic_DNA"/>
</dbReference>
<dbReference type="InterPro" id="IPR006297">
    <property type="entry name" value="EF-4"/>
</dbReference>
<comment type="caution">
    <text evidence="9">The sequence shown here is derived from an EMBL/GenBank/DDBJ whole genome shotgun (WGS) entry which is preliminary data.</text>
</comment>
<keyword evidence="4" id="KW-0378">Hydrolase</keyword>
<dbReference type="Pfam" id="PF06421">
    <property type="entry name" value="LepA_C"/>
    <property type="match status" value="1"/>
</dbReference>
<dbReference type="SUPFAM" id="SSF50447">
    <property type="entry name" value="Translation proteins"/>
    <property type="match status" value="1"/>
</dbReference>
<dbReference type="InterPro" id="IPR035647">
    <property type="entry name" value="EFG_III/V"/>
</dbReference>
<dbReference type="PANTHER" id="PTHR43512:SF7">
    <property type="entry name" value="TRANSLATION FACTOR GUF1, MITOCHONDRIAL"/>
    <property type="match status" value="1"/>
</dbReference>
<dbReference type="InterPro" id="IPR038363">
    <property type="entry name" value="LepA_C_sf"/>
</dbReference>
<evidence type="ECO:0000259" key="8">
    <source>
        <dbReference type="PROSITE" id="PS51722"/>
    </source>
</evidence>
<dbReference type="PROSITE" id="PS51722">
    <property type="entry name" value="G_TR_2"/>
    <property type="match status" value="1"/>
</dbReference>
<gene>
    <name evidence="9" type="ORF">PFISCL1PPCAC_10360</name>
</gene>
<keyword evidence="7" id="KW-0472">Membrane</keyword>
<dbReference type="SUPFAM" id="SSF52540">
    <property type="entry name" value="P-loop containing nucleoside triphosphate hydrolases"/>
    <property type="match status" value="1"/>
</dbReference>
<evidence type="ECO:0000256" key="4">
    <source>
        <dbReference type="ARBA" id="ARBA00022801"/>
    </source>
</evidence>
<dbReference type="GO" id="GO:0005739">
    <property type="term" value="C:mitochondrion"/>
    <property type="evidence" value="ECO:0007669"/>
    <property type="project" value="TreeGrafter"/>
</dbReference>
<dbReference type="NCBIfam" id="TIGR00231">
    <property type="entry name" value="small_GTP"/>
    <property type="match status" value="1"/>
</dbReference>
<dbReference type="Pfam" id="PF00679">
    <property type="entry name" value="EFG_C"/>
    <property type="match status" value="1"/>
</dbReference>
<dbReference type="NCBIfam" id="TIGR01393">
    <property type="entry name" value="lepA"/>
    <property type="match status" value="1"/>
</dbReference>
<dbReference type="InterPro" id="IPR005225">
    <property type="entry name" value="Small_GTP-bd"/>
</dbReference>
<proteinExistence type="inferred from homology"/>
<evidence type="ECO:0000256" key="2">
    <source>
        <dbReference type="ARBA" id="ARBA00022741"/>
    </source>
</evidence>
<dbReference type="Pfam" id="PF03144">
    <property type="entry name" value="GTP_EFTU_D2"/>
    <property type="match status" value="1"/>
</dbReference>
<dbReference type="HAMAP" id="MF_00071">
    <property type="entry name" value="LepA"/>
    <property type="match status" value="1"/>
</dbReference>
<evidence type="ECO:0000256" key="3">
    <source>
        <dbReference type="ARBA" id="ARBA00022792"/>
    </source>
</evidence>
<keyword evidence="10" id="KW-1185">Reference proteome</keyword>
<dbReference type="InterPro" id="IPR031157">
    <property type="entry name" value="G_TR_CS"/>
</dbReference>
<evidence type="ECO:0000256" key="5">
    <source>
        <dbReference type="ARBA" id="ARBA00023128"/>
    </source>
</evidence>
<dbReference type="GO" id="GO:0003924">
    <property type="term" value="F:GTPase activity"/>
    <property type="evidence" value="ECO:0007669"/>
    <property type="project" value="InterPro"/>
</dbReference>
<dbReference type="Gene3D" id="3.30.70.2570">
    <property type="entry name" value="Elongation factor 4, C-terminal domain"/>
    <property type="match status" value="1"/>
</dbReference>
<evidence type="ECO:0000256" key="7">
    <source>
        <dbReference type="ARBA" id="ARBA00023136"/>
    </source>
</evidence>
<dbReference type="Gene3D" id="3.30.70.870">
    <property type="entry name" value="Elongation Factor G (Translational Gtpase), domain 3"/>
    <property type="match status" value="1"/>
</dbReference>
<keyword evidence="5" id="KW-0496">Mitochondrion</keyword>
<keyword evidence="6" id="KW-0342">GTP-binding</keyword>
<name>A0AAV5VL96_9BILA</name>
<evidence type="ECO:0000313" key="9">
    <source>
        <dbReference type="EMBL" id="GMT19063.1"/>
    </source>
</evidence>
<dbReference type="AlphaFoldDB" id="A0AAV5VL96"/>
<dbReference type="FunFam" id="3.30.70.870:FF:000004">
    <property type="entry name" value="Translation factor GUF1, mitochondrial"/>
    <property type="match status" value="1"/>
</dbReference>
<dbReference type="Pfam" id="PF00009">
    <property type="entry name" value="GTP_EFTU"/>
    <property type="match status" value="1"/>
</dbReference>
<organism evidence="9 10">
    <name type="scientific">Pristionchus fissidentatus</name>
    <dbReference type="NCBI Taxonomy" id="1538716"/>
    <lineage>
        <taxon>Eukaryota</taxon>
        <taxon>Metazoa</taxon>
        <taxon>Ecdysozoa</taxon>
        <taxon>Nematoda</taxon>
        <taxon>Chromadorea</taxon>
        <taxon>Rhabditida</taxon>
        <taxon>Rhabditina</taxon>
        <taxon>Diplogasteromorpha</taxon>
        <taxon>Diplogasteroidea</taxon>
        <taxon>Neodiplogasteridae</taxon>
        <taxon>Pristionchus</taxon>
    </lineage>
</organism>
<evidence type="ECO:0000256" key="1">
    <source>
        <dbReference type="ARBA" id="ARBA00005454"/>
    </source>
</evidence>
<evidence type="ECO:0000313" key="10">
    <source>
        <dbReference type="Proteomes" id="UP001432322"/>
    </source>
</evidence>
<dbReference type="GO" id="GO:0045727">
    <property type="term" value="P:positive regulation of translation"/>
    <property type="evidence" value="ECO:0007669"/>
    <property type="project" value="TreeGrafter"/>
</dbReference>
<dbReference type="InterPro" id="IPR009000">
    <property type="entry name" value="Transl_B-barrel_sf"/>
</dbReference>
<dbReference type="PRINTS" id="PR00315">
    <property type="entry name" value="ELONGATNFCT"/>
</dbReference>
<dbReference type="FunFam" id="2.40.30.10:FF:000015">
    <property type="entry name" value="Translation factor GUF1, mitochondrial"/>
    <property type="match status" value="1"/>
</dbReference>
<dbReference type="Gene3D" id="3.40.50.300">
    <property type="entry name" value="P-loop containing nucleotide triphosphate hydrolases"/>
    <property type="match status" value="1"/>
</dbReference>
<dbReference type="CDD" id="cd03699">
    <property type="entry name" value="EF4_II"/>
    <property type="match status" value="1"/>
</dbReference>
<sequence>LSFSMLIRIVRCNRHFRLFSSLRPDDPTKTLDLSSFTPDKIRNFGIVAHVDHGKSTLADRLLELAGVIKKGEREKLLMDALQVEKERGITVKAQTAVLPYKGHLLNLIDTPGHADFTEEVSRSLAVCDGILFLVAANQGVQAQSIANFWLAFERNVTIIPVINKIDIQGVNVDEVETQMKNLFDFNSDEILRISAKSGLNVNGILDKVIERIPPPTVIESAPLKALIYDSSFDQFRGAIALVTVKEGEIKRGSKIRSFHGDKEYEVQEVGIMRLEMVPVTSLKAGQVGYIICNMKSAIEARVGETLFDSKTDKNTITPFAGFRKVQPTLFAGLFPLETSEYENLKQAVERLALNDSSVVIQPDSSRALGLGWKVGFLGVLHMEVFASRLEQEYDSTVILTQPSVEFRATVKDNYTIRKKRYGGEGELRILDASKFPNEGDIEKFMEPMVKVRIVIPSEMLGQVHSIYTESRADVSSIDENRLLLLWRLPLAEVITDFFERLKRVTSGMASFDYEADGYDEANLIKMTISINGKEIPEFSQVVRASTATEKAKRMVRRLKEEIPRQQFEVTVKATVGESKKNLASTVIAPMKRDFTQLLKGNFGKGGMERLNKKLGHQKKGKERMKQIGNVQIPKEAFFNVLKN</sequence>
<dbReference type="Gene3D" id="2.40.30.10">
    <property type="entry name" value="Translation factors"/>
    <property type="match status" value="1"/>
</dbReference>
<dbReference type="Proteomes" id="UP001432322">
    <property type="component" value="Unassembled WGS sequence"/>
</dbReference>
<dbReference type="InterPro" id="IPR000640">
    <property type="entry name" value="EFG_V-like"/>
</dbReference>
<protein>
    <recommendedName>
        <fullName evidence="8">Tr-type G domain-containing protein</fullName>
    </recommendedName>
</protein>
<dbReference type="PANTHER" id="PTHR43512">
    <property type="entry name" value="TRANSLATION FACTOR GUF1-RELATED"/>
    <property type="match status" value="1"/>
</dbReference>
<feature type="domain" description="Tr-type G" evidence="8">
    <location>
        <begin position="39"/>
        <end position="216"/>
    </location>
</feature>
<dbReference type="GO" id="GO:0097177">
    <property type="term" value="F:mitochondrial ribosome binding"/>
    <property type="evidence" value="ECO:0007669"/>
    <property type="project" value="TreeGrafter"/>
</dbReference>
<keyword evidence="2" id="KW-0547">Nucleotide-binding</keyword>
<dbReference type="FunFam" id="3.40.50.300:FF:000078">
    <property type="entry name" value="Elongation factor 4"/>
    <property type="match status" value="1"/>
</dbReference>
<dbReference type="PROSITE" id="PS00301">
    <property type="entry name" value="G_TR_1"/>
    <property type="match status" value="1"/>
</dbReference>
<evidence type="ECO:0000256" key="6">
    <source>
        <dbReference type="ARBA" id="ARBA00023134"/>
    </source>
</evidence>
<dbReference type="InterPro" id="IPR004161">
    <property type="entry name" value="EFTu-like_2"/>
</dbReference>
<dbReference type="SMART" id="SM00838">
    <property type="entry name" value="EFG_C"/>
    <property type="match status" value="1"/>
</dbReference>